<proteinExistence type="inferred from homology"/>
<evidence type="ECO:0000313" key="8">
    <source>
        <dbReference type="Proteomes" id="UP000355283"/>
    </source>
</evidence>
<dbReference type="GO" id="GO:0033615">
    <property type="term" value="P:mitochondrial proton-transporting ATP synthase complex assembly"/>
    <property type="evidence" value="ECO:0007669"/>
    <property type="project" value="TreeGrafter"/>
</dbReference>
<dbReference type="EMBL" id="SDOX01000002">
    <property type="protein sequence ID" value="TFJ88113.1"/>
    <property type="molecule type" value="Genomic_DNA"/>
</dbReference>
<evidence type="ECO:0000256" key="2">
    <source>
        <dbReference type="ARBA" id="ARBA00008231"/>
    </source>
</evidence>
<evidence type="ECO:0000256" key="4">
    <source>
        <dbReference type="ARBA" id="ARBA00023128"/>
    </source>
</evidence>
<dbReference type="InterPro" id="IPR023335">
    <property type="entry name" value="ATP12_ortho_dom_sf"/>
</dbReference>
<reference evidence="7 8" key="1">
    <citation type="submission" date="2019-01" db="EMBL/GenBank/DDBJ databases">
        <title>Nuclear Genome Assembly of the Microalgal Biofuel strain Nannochloropsis salina CCMP1776.</title>
        <authorList>
            <person name="Hovde B."/>
        </authorList>
    </citation>
    <scope>NUCLEOTIDE SEQUENCE [LARGE SCALE GENOMIC DNA]</scope>
    <source>
        <strain evidence="7 8">CCMP1776</strain>
    </source>
</reference>
<dbReference type="Pfam" id="PF07542">
    <property type="entry name" value="ATP12"/>
    <property type="match status" value="1"/>
</dbReference>
<comment type="caution">
    <text evidence="7">The sequence shown here is derived from an EMBL/GenBank/DDBJ whole genome shotgun (WGS) entry which is preliminary data.</text>
</comment>
<dbReference type="Proteomes" id="UP000355283">
    <property type="component" value="Unassembled WGS sequence"/>
</dbReference>
<accession>A0A4D9DDC4</accession>
<name>A0A4D9DDC4_9STRA</name>
<keyword evidence="8" id="KW-1185">Reference proteome</keyword>
<dbReference type="OrthoDB" id="5673at2759"/>
<evidence type="ECO:0008006" key="9">
    <source>
        <dbReference type="Google" id="ProtNLM"/>
    </source>
</evidence>
<dbReference type="Gene3D" id="1.10.3580.10">
    <property type="entry name" value="ATP12 ATPase"/>
    <property type="match status" value="1"/>
</dbReference>
<evidence type="ECO:0000256" key="6">
    <source>
        <dbReference type="SAM" id="MobiDB-lite"/>
    </source>
</evidence>
<evidence type="ECO:0000256" key="5">
    <source>
        <dbReference type="ARBA" id="ARBA00023186"/>
    </source>
</evidence>
<comment type="similarity">
    <text evidence="2">Belongs to the ATP12 family.</text>
</comment>
<dbReference type="Gene3D" id="3.30.2180.10">
    <property type="entry name" value="ATP12-like"/>
    <property type="match status" value="1"/>
</dbReference>
<dbReference type="AlphaFoldDB" id="A0A4D9DDC4"/>
<gene>
    <name evidence="7" type="ORF">NSK_000467</name>
</gene>
<dbReference type="InterPro" id="IPR011419">
    <property type="entry name" value="ATP12_ATP_synth-F1-assembly"/>
</dbReference>
<dbReference type="PANTHER" id="PTHR21013:SF10">
    <property type="entry name" value="ATP SYNTHASE MITOCHONDRIAL F1 COMPLEX ASSEMBLY FACTOR 2"/>
    <property type="match status" value="1"/>
</dbReference>
<evidence type="ECO:0000256" key="1">
    <source>
        <dbReference type="ARBA" id="ARBA00004173"/>
    </source>
</evidence>
<dbReference type="InterPro" id="IPR042272">
    <property type="entry name" value="ATP12_ATP_synth-F1-assembly_N"/>
</dbReference>
<organism evidence="7 8">
    <name type="scientific">Nannochloropsis salina CCMP1776</name>
    <dbReference type="NCBI Taxonomy" id="1027361"/>
    <lineage>
        <taxon>Eukaryota</taxon>
        <taxon>Sar</taxon>
        <taxon>Stramenopiles</taxon>
        <taxon>Ochrophyta</taxon>
        <taxon>Eustigmatophyceae</taxon>
        <taxon>Eustigmatales</taxon>
        <taxon>Monodopsidaceae</taxon>
        <taxon>Microchloropsis</taxon>
        <taxon>Microchloropsis salina</taxon>
    </lineage>
</organism>
<evidence type="ECO:0000313" key="7">
    <source>
        <dbReference type="EMBL" id="TFJ88113.1"/>
    </source>
</evidence>
<dbReference type="PANTHER" id="PTHR21013">
    <property type="entry name" value="ATP SYNTHASE MITOCHONDRIAL F1 COMPLEX ASSEMBLY FACTOR 2/ATP12 PROTEIN, MITOCHONDRIAL PRECURSOR"/>
    <property type="match status" value="1"/>
</dbReference>
<keyword evidence="3" id="KW-0809">Transit peptide</keyword>
<dbReference type="SUPFAM" id="SSF160909">
    <property type="entry name" value="ATP12-like"/>
    <property type="match status" value="1"/>
</dbReference>
<dbReference type="GO" id="GO:0005739">
    <property type="term" value="C:mitochondrion"/>
    <property type="evidence" value="ECO:0007669"/>
    <property type="project" value="UniProtKB-SubCell"/>
</dbReference>
<protein>
    <recommendedName>
        <fullName evidence="9">ATP synthase mitochondrial F1 complex assembly factor 2</fullName>
    </recommendedName>
</protein>
<keyword evidence="4" id="KW-0496">Mitochondrion</keyword>
<evidence type="ECO:0000256" key="3">
    <source>
        <dbReference type="ARBA" id="ARBA00022946"/>
    </source>
</evidence>
<feature type="region of interest" description="Disordered" evidence="6">
    <location>
        <begin position="80"/>
        <end position="99"/>
    </location>
</feature>
<sequence>MSTVPRASLRFTRTLRGPGQRQIRGRNSTPQFQSRHALTYQASLTAGIASWGPVVRHAASLTPLACNDLPRHSACRCSFSSTSTQDVPPLPHMGGRPSDEEMAAEDAAAAAEMEESHMKDGLAIKMATSSFTGRRRFYKTVGVRPSLDPSGRQVQHYEVTLDGYPLKTPGTEKAYRLPTEGLALAVALEWDQQVTYKGVEPTYMPLTGIATIALDEIVFSRQSTIDRCLRYLATDTVCYCFPGEEDDHKLLRRQQKTWEPLLGWLRDEFGVHITKPAHMLDVCHNSPETLQKVRIMLQEMDPFTLAAFLSLVLDLKSVITALALVFRHVTVEEACQASALEEAHQKAAWGSVDLYHELEETVLYTQTAAASSFLWLLHEEEAGDSKEVGKNAGVMPHVELKARVKARLKKEFPDSTPE</sequence>
<keyword evidence="5" id="KW-0143">Chaperone</keyword>
<comment type="subcellular location">
    <subcellularLocation>
        <location evidence="1">Mitochondrion</location>
    </subcellularLocation>
</comment>